<dbReference type="PANTHER" id="PTHR21660:SF47">
    <property type="entry name" value="F19P19.27 PROTEIN"/>
    <property type="match status" value="1"/>
</dbReference>
<sequence length="156" mass="17182">MGKTKGCVEKHSDSDDDRKLASAMDDLPFRFYQFFVMTALRIDLIQPGRILCSLKVPDRLLNENNSMREGASALLVDCLGHAAVKTLGPSSTGVSLEINLSFFDAACLDEEIEIDSKVLRMGKTIAVVNIEFRKKSNGKIIAQGRLTTYIPVSSKL</sequence>
<dbReference type="Pfam" id="PF03061">
    <property type="entry name" value="4HBT"/>
    <property type="match status" value="1"/>
</dbReference>
<dbReference type="InterPro" id="IPR029069">
    <property type="entry name" value="HotDog_dom_sf"/>
</dbReference>
<dbReference type="InterPro" id="IPR039298">
    <property type="entry name" value="ACOT13"/>
</dbReference>
<evidence type="ECO:0000259" key="2">
    <source>
        <dbReference type="Pfam" id="PF03061"/>
    </source>
</evidence>
<dbReference type="CDD" id="cd03443">
    <property type="entry name" value="PaaI_thioesterase"/>
    <property type="match status" value="1"/>
</dbReference>
<dbReference type="Gene3D" id="3.10.129.10">
    <property type="entry name" value="Hotdog Thioesterase"/>
    <property type="match status" value="1"/>
</dbReference>
<name>A0ABP0Y7G3_9ROSI</name>
<dbReference type="SUPFAM" id="SSF54637">
    <property type="entry name" value="Thioesterase/thiol ester dehydrase-isomerase"/>
    <property type="match status" value="1"/>
</dbReference>
<dbReference type="PANTHER" id="PTHR21660">
    <property type="entry name" value="THIOESTERASE SUPERFAMILY MEMBER-RELATED"/>
    <property type="match status" value="1"/>
</dbReference>
<evidence type="ECO:0000313" key="3">
    <source>
        <dbReference type="EMBL" id="CAK9316399.1"/>
    </source>
</evidence>
<accession>A0ABP0Y7G3</accession>
<feature type="domain" description="Thioesterase" evidence="2">
    <location>
        <begin position="70"/>
        <end position="139"/>
    </location>
</feature>
<protein>
    <recommendedName>
        <fullName evidence="2">Thioesterase domain-containing protein</fullName>
    </recommendedName>
</protein>
<dbReference type="Proteomes" id="UP001642487">
    <property type="component" value="Chromosome 2"/>
</dbReference>
<organism evidence="3 4">
    <name type="scientific">Citrullus colocynthis</name>
    <name type="common">colocynth</name>
    <dbReference type="NCBI Taxonomy" id="252529"/>
    <lineage>
        <taxon>Eukaryota</taxon>
        <taxon>Viridiplantae</taxon>
        <taxon>Streptophyta</taxon>
        <taxon>Embryophyta</taxon>
        <taxon>Tracheophyta</taxon>
        <taxon>Spermatophyta</taxon>
        <taxon>Magnoliopsida</taxon>
        <taxon>eudicotyledons</taxon>
        <taxon>Gunneridae</taxon>
        <taxon>Pentapetalae</taxon>
        <taxon>rosids</taxon>
        <taxon>fabids</taxon>
        <taxon>Cucurbitales</taxon>
        <taxon>Cucurbitaceae</taxon>
        <taxon>Benincaseae</taxon>
        <taxon>Citrullus</taxon>
    </lineage>
</organism>
<keyword evidence="4" id="KW-1185">Reference proteome</keyword>
<reference evidence="3 4" key="1">
    <citation type="submission" date="2024-03" db="EMBL/GenBank/DDBJ databases">
        <authorList>
            <person name="Gkanogiannis A."/>
            <person name="Becerra Lopez-Lavalle L."/>
        </authorList>
    </citation>
    <scope>NUCLEOTIDE SEQUENCE [LARGE SCALE GENOMIC DNA]</scope>
</reference>
<proteinExistence type="inferred from homology"/>
<comment type="similarity">
    <text evidence="1">Belongs to the thioesterase PaaI family.</text>
</comment>
<gene>
    <name evidence="3" type="ORF">CITCOLO1_LOCUS8260</name>
</gene>
<evidence type="ECO:0000313" key="4">
    <source>
        <dbReference type="Proteomes" id="UP001642487"/>
    </source>
</evidence>
<dbReference type="InterPro" id="IPR006683">
    <property type="entry name" value="Thioestr_dom"/>
</dbReference>
<dbReference type="EMBL" id="OZ021736">
    <property type="protein sequence ID" value="CAK9316399.1"/>
    <property type="molecule type" value="Genomic_DNA"/>
</dbReference>
<evidence type="ECO:0000256" key="1">
    <source>
        <dbReference type="ARBA" id="ARBA00008324"/>
    </source>
</evidence>